<evidence type="ECO:0000313" key="3">
    <source>
        <dbReference type="Proteomes" id="UP000812267"/>
    </source>
</evidence>
<reference evidence="2" key="1">
    <citation type="submission" date="2021-06" db="EMBL/GenBank/DDBJ databases">
        <title>Novel Mycoplasma species detected in California sea lions (Zalophus californianus) from the USA.</title>
        <authorList>
            <person name="Volokhov D.V."/>
            <person name="Furtak V.A."/>
            <person name="Zagorodnyaya T.A."/>
        </authorList>
    </citation>
    <scope>NUCLEOTIDE SEQUENCE [LARGE SCALE GENOMIC DNA]</scope>
    <source>
        <strain evidence="2">CSL 4779</strain>
    </source>
</reference>
<keyword evidence="3" id="KW-1185">Reference proteome</keyword>
<gene>
    <name evidence="2" type="ORF">KQ878_02025</name>
</gene>
<evidence type="ECO:0000313" key="2">
    <source>
        <dbReference type="EMBL" id="MBU4693659.1"/>
    </source>
</evidence>
<comment type="caution">
    <text evidence="2">The sequence shown here is derived from an EMBL/GenBank/DDBJ whole genome shotgun (WGS) entry which is preliminary data.</text>
</comment>
<protein>
    <submittedName>
        <fullName evidence="2">Uncharacterized protein</fullName>
    </submittedName>
</protein>
<evidence type="ECO:0000256" key="1">
    <source>
        <dbReference type="SAM" id="Phobius"/>
    </source>
</evidence>
<feature type="transmembrane region" description="Helical" evidence="1">
    <location>
        <begin position="46"/>
        <end position="70"/>
    </location>
</feature>
<dbReference type="EMBL" id="JAHMHK010000002">
    <property type="protein sequence ID" value="MBU4693659.1"/>
    <property type="molecule type" value="Genomic_DNA"/>
</dbReference>
<organism evidence="2 3">
    <name type="scientific">Mycoplasma zalophidermidis</name>
    <dbReference type="NCBI Taxonomy" id="398174"/>
    <lineage>
        <taxon>Bacteria</taxon>
        <taxon>Bacillati</taxon>
        <taxon>Mycoplasmatota</taxon>
        <taxon>Mollicutes</taxon>
        <taxon>Mycoplasmataceae</taxon>
        <taxon>Mycoplasma</taxon>
    </lineage>
</organism>
<proteinExistence type="predicted"/>
<keyword evidence="1" id="KW-0472">Membrane</keyword>
<name>A0ABS6DS20_9MOLU</name>
<dbReference type="RefSeq" id="WP_216567835.1">
    <property type="nucleotide sequence ID" value="NZ_JAHMHK010000002.1"/>
</dbReference>
<dbReference type="Proteomes" id="UP000812267">
    <property type="component" value="Unassembled WGS sequence"/>
</dbReference>
<accession>A0ABS6DS20</accession>
<sequence length="86" mass="10470">MLEQKNLIRHTWNMFVSSPYESPLFGIEIMNQLLKWNSNPWFLNPFWIWMGISIGAIMLWFFTATLRFMYDKINKVVFKLNKNQHL</sequence>
<keyword evidence="1" id="KW-1133">Transmembrane helix</keyword>
<keyword evidence="1" id="KW-0812">Transmembrane</keyword>